<keyword evidence="3" id="KW-0378">Hydrolase</keyword>
<dbReference type="InterPro" id="IPR041489">
    <property type="entry name" value="PDZ_6"/>
</dbReference>
<dbReference type="InterPro" id="IPR001940">
    <property type="entry name" value="Peptidase_S1C"/>
</dbReference>
<dbReference type="Gene3D" id="2.30.42.10">
    <property type="match status" value="2"/>
</dbReference>
<dbReference type="SMART" id="SM00228">
    <property type="entry name" value="PDZ"/>
    <property type="match status" value="2"/>
</dbReference>
<dbReference type="Gene3D" id="2.40.10.120">
    <property type="match status" value="1"/>
</dbReference>
<dbReference type="PROSITE" id="PS50106">
    <property type="entry name" value="PDZ"/>
    <property type="match status" value="2"/>
</dbReference>
<dbReference type="PANTHER" id="PTHR22939:SF129">
    <property type="entry name" value="SERINE PROTEASE HTRA2, MITOCHONDRIAL"/>
    <property type="match status" value="1"/>
</dbReference>
<feature type="domain" description="PDZ" evidence="5">
    <location>
        <begin position="260"/>
        <end position="339"/>
    </location>
</feature>
<proteinExistence type="inferred from homology"/>
<organism evidence="6 7">
    <name type="scientific">Pseudodesulfovibrio nedwellii</name>
    <dbReference type="NCBI Taxonomy" id="2973072"/>
    <lineage>
        <taxon>Bacteria</taxon>
        <taxon>Pseudomonadati</taxon>
        <taxon>Thermodesulfobacteriota</taxon>
        <taxon>Desulfovibrionia</taxon>
        <taxon>Desulfovibrionales</taxon>
        <taxon>Desulfovibrionaceae</taxon>
    </lineage>
</organism>
<dbReference type="SUPFAM" id="SSF50494">
    <property type="entry name" value="Trypsin-like serine proteases"/>
    <property type="match status" value="1"/>
</dbReference>
<sequence>MNKLLVVLSFILCFAVVISPAQAENDRRTPVVKAVEAVSPSVVNITVIKKNKGGSVSPFGDPFFDQFFKEFYGNQRKRDSQSLGSGVIIDGAKALVLTNAHVVASGGKITVRLNDGREFTAELVGSDTDFDLAVLKLDKAFNLPQVDMGDSGDIFIGETVIAIGNPFGYSHTVTTGVVSALNRPMRTNKGAFGSFIQTDAAINPGNSGGPLLNIHGELIGINTAIHARAEGIGFAIPINKAKFVIDELLDSGHVSPIWLGMFGQDIDQAAARYFNLKNLKGMLVSEVYPNTPAAKAGIKAADIILTVNGQNITNKDEYLTRIYSTTKSEALSLVVLRDGKKFRHTLKPQVLDKRMALDLVRTRWGFELGDRAKGAGAEVTMVVPGSAAAKLGLKTGDTIHQIGNRRLKSGIDLLNAFLRNRMQKTILMRVQRGRNLYNVRMTL</sequence>
<dbReference type="Pfam" id="PF13180">
    <property type="entry name" value="PDZ_2"/>
    <property type="match status" value="1"/>
</dbReference>
<dbReference type="InterPro" id="IPR036034">
    <property type="entry name" value="PDZ_sf"/>
</dbReference>
<evidence type="ECO:0000259" key="5">
    <source>
        <dbReference type="PROSITE" id="PS50106"/>
    </source>
</evidence>
<dbReference type="Proteomes" id="UP001317742">
    <property type="component" value="Chromosome"/>
</dbReference>
<evidence type="ECO:0000313" key="7">
    <source>
        <dbReference type="Proteomes" id="UP001317742"/>
    </source>
</evidence>
<evidence type="ECO:0000256" key="2">
    <source>
        <dbReference type="ARBA" id="ARBA00022670"/>
    </source>
</evidence>
<dbReference type="PRINTS" id="PR00834">
    <property type="entry name" value="PROTEASES2C"/>
</dbReference>
<feature type="signal peptide" evidence="4">
    <location>
        <begin position="1"/>
        <end position="23"/>
    </location>
</feature>
<keyword evidence="7" id="KW-1185">Reference proteome</keyword>
<evidence type="ECO:0000313" key="6">
    <source>
        <dbReference type="EMBL" id="BDQ37753.1"/>
    </source>
</evidence>
<evidence type="ECO:0000256" key="1">
    <source>
        <dbReference type="ARBA" id="ARBA00010541"/>
    </source>
</evidence>
<feature type="domain" description="PDZ" evidence="5">
    <location>
        <begin position="356"/>
        <end position="409"/>
    </location>
</feature>
<dbReference type="Pfam" id="PF17820">
    <property type="entry name" value="PDZ_6"/>
    <property type="match status" value="1"/>
</dbReference>
<dbReference type="SUPFAM" id="SSF50156">
    <property type="entry name" value="PDZ domain-like"/>
    <property type="match status" value="2"/>
</dbReference>
<feature type="chain" id="PRO_5046098829" evidence="4">
    <location>
        <begin position="24"/>
        <end position="443"/>
    </location>
</feature>
<reference evidence="6 7" key="1">
    <citation type="submission" date="2022-08" db="EMBL/GenBank/DDBJ databases">
        <title>Genome Sequence of the sulphate-reducing bacterium, Pseudodesulfovibrio sp. SYK.</title>
        <authorList>
            <person name="Kondo R."/>
            <person name="Kataoka T."/>
        </authorList>
    </citation>
    <scope>NUCLEOTIDE SEQUENCE [LARGE SCALE GENOMIC DNA]</scope>
    <source>
        <strain evidence="6 7">SYK</strain>
    </source>
</reference>
<evidence type="ECO:0000256" key="4">
    <source>
        <dbReference type="SAM" id="SignalP"/>
    </source>
</evidence>
<name>A0ABN6S5Y6_9BACT</name>
<keyword evidence="4" id="KW-0732">Signal</keyword>
<dbReference type="InterPro" id="IPR001478">
    <property type="entry name" value="PDZ"/>
</dbReference>
<dbReference type="EMBL" id="AP026709">
    <property type="protein sequence ID" value="BDQ37753.1"/>
    <property type="molecule type" value="Genomic_DNA"/>
</dbReference>
<dbReference type="RefSeq" id="WP_281760271.1">
    <property type="nucleotide sequence ID" value="NZ_AP026709.1"/>
</dbReference>
<accession>A0ABN6S5Y6</accession>
<keyword evidence="2" id="KW-0645">Protease</keyword>
<comment type="similarity">
    <text evidence="1">Belongs to the peptidase S1C family.</text>
</comment>
<gene>
    <name evidence="6" type="ORF">SYK_21130</name>
</gene>
<dbReference type="PANTHER" id="PTHR22939">
    <property type="entry name" value="SERINE PROTEASE FAMILY S1C HTRA-RELATED"/>
    <property type="match status" value="1"/>
</dbReference>
<dbReference type="Pfam" id="PF13365">
    <property type="entry name" value="Trypsin_2"/>
    <property type="match status" value="1"/>
</dbReference>
<evidence type="ECO:0000256" key="3">
    <source>
        <dbReference type="ARBA" id="ARBA00022801"/>
    </source>
</evidence>
<dbReference type="InterPro" id="IPR009003">
    <property type="entry name" value="Peptidase_S1_PA"/>
</dbReference>
<protein>
    <submittedName>
        <fullName evidence="6">Peptidase</fullName>
    </submittedName>
</protein>